<dbReference type="PRINTS" id="PR02082">
    <property type="entry name" value="GLC7IP4"/>
</dbReference>
<protein>
    <submittedName>
        <fullName evidence="2">Uncharacterized protein</fullName>
    </submittedName>
</protein>
<feature type="region of interest" description="Disordered" evidence="1">
    <location>
        <begin position="675"/>
        <end position="706"/>
    </location>
</feature>
<dbReference type="GO" id="GO:0005737">
    <property type="term" value="C:cytoplasm"/>
    <property type="evidence" value="ECO:0007669"/>
    <property type="project" value="InterPro"/>
</dbReference>
<dbReference type="eggNOG" id="ENOG502QRIU">
    <property type="taxonomic scope" value="Eukaryota"/>
</dbReference>
<dbReference type="GO" id="GO:0008157">
    <property type="term" value="F:protein phosphatase 1 binding"/>
    <property type="evidence" value="ECO:0007669"/>
    <property type="project" value="EnsemblFungi"/>
</dbReference>
<name>G9A055_TORDE</name>
<dbReference type="KEGG" id="tdl:TDEL_0H03900"/>
<dbReference type="InParanoid" id="G9A055"/>
<keyword evidence="3" id="KW-1185">Reference proteome</keyword>
<dbReference type="GO" id="GO:0019888">
    <property type="term" value="F:protein phosphatase regulator activity"/>
    <property type="evidence" value="ECO:0007669"/>
    <property type="project" value="EnsemblFungi"/>
</dbReference>
<feature type="compositionally biased region" description="Low complexity" evidence="1">
    <location>
        <begin position="461"/>
        <end position="480"/>
    </location>
</feature>
<evidence type="ECO:0000313" key="2">
    <source>
        <dbReference type="EMBL" id="CCE94249.1"/>
    </source>
</evidence>
<dbReference type="OrthoDB" id="3973067at2759"/>
<proteinExistence type="predicted"/>
<evidence type="ECO:0000313" key="3">
    <source>
        <dbReference type="Proteomes" id="UP000005627"/>
    </source>
</evidence>
<gene>
    <name evidence="2" type="primary">TDEL0H03900</name>
    <name evidence="2" type="ORF">TDEL_0H03900</name>
</gene>
<feature type="region of interest" description="Disordered" evidence="1">
    <location>
        <begin position="732"/>
        <end position="762"/>
    </location>
</feature>
<dbReference type="Proteomes" id="UP000005627">
    <property type="component" value="Chromosome 8"/>
</dbReference>
<feature type="compositionally biased region" description="Polar residues" evidence="1">
    <location>
        <begin position="484"/>
        <end position="506"/>
    </location>
</feature>
<dbReference type="FunCoup" id="G9A055">
    <property type="interactions" value="117"/>
</dbReference>
<dbReference type="AlphaFoldDB" id="G9A055"/>
<reference evidence="2 3" key="1">
    <citation type="journal article" date="2011" name="Proc. Natl. Acad. Sci. U.S.A.">
        <title>Evolutionary erosion of yeast sex chromosomes by mating-type switching accidents.</title>
        <authorList>
            <person name="Gordon J.L."/>
            <person name="Armisen D."/>
            <person name="Proux-Wera E."/>
            <person name="Oheigeartaigh S.S."/>
            <person name="Byrne K.P."/>
            <person name="Wolfe K.H."/>
        </authorList>
    </citation>
    <scope>NUCLEOTIDE SEQUENCE [LARGE SCALE GENOMIC DNA]</scope>
    <source>
        <strain evidence="3">ATCC 10662 / CBS 1146 / NBRC 0425 / NCYC 2629 / NRRL Y-866</strain>
    </source>
</reference>
<dbReference type="GO" id="GO:0007059">
    <property type="term" value="P:chromosome segregation"/>
    <property type="evidence" value="ECO:0007669"/>
    <property type="project" value="EnsemblFungi"/>
</dbReference>
<feature type="compositionally biased region" description="Polar residues" evidence="1">
    <location>
        <begin position="543"/>
        <end position="552"/>
    </location>
</feature>
<dbReference type="EMBL" id="HE616749">
    <property type="protein sequence ID" value="CCE94249.1"/>
    <property type="molecule type" value="Genomic_DNA"/>
</dbReference>
<dbReference type="HOGENOM" id="CLU_021324_0_0_1"/>
<sequence length="762" mass="85068">MLAKAAASASVPAMKGSVYLDSHDVKIIQYKAAIYKLGETSRLLNLLQKNLEKTADTEIIPLMNYILSLGEGPMFNVHPVLRKRYQLLCEYKVCKVTAVNPALSTSGIDLEVELPEVPEDLDDLKCKIYDENLQWKLLECFQKIVANSSSIYERKLRQVQMERNAKRPVDASGRPITFVINSVENLLRPWEMSLSLDLAVLINSREQDTTTRSLRKLQTQVLSKFTDCLQKKVLPLIRGYYSQIQKFAATRGISETALKELQSWECSIHRVYALLFRTLCLFDVMVSLVRQIYLPNKSYLNESRTMLLSSNVYSYQEEIQKMEALCNLEEHETFGELLAILRNFSKEGSIYHVQPSKVLDVYNNSLSKVIPFLTASVQSLKIFAGMWKYIESNSEANKKLVNWEESQLIHMVEERLAVDKLAHVEQIKQKRSKNEAGLSLKGNSPTSRNAVKRNLIERVNGSSESSISSSGPGSPGKMSPLRMSRTSSIEKGSATSSNLSSPQVSRRGSIAESRVPALAKTSNDKKMALKPATLSKRVIGRPRSSSLQSSQETDQKPKPFIASSLKSNSLQANASLNQRIIQNAVAHSLNGNGTGPSPSARVRNAEKPSPVRCQGPAKTQSQSPIPVPELETLSLNSLDDQICQEHSIDGPTSVNSSTATPEVIVSIKKVRFTGVPPMDEDEDKSPTRRGWYKKPSVLHYPPPPPQFALQKYKMRQEGMAFKTSLREGDSCKKTGFLTNKEIPSPKESSTSKLASKIRDKLR</sequence>
<accession>G9A055</accession>
<evidence type="ECO:0000256" key="1">
    <source>
        <dbReference type="SAM" id="MobiDB-lite"/>
    </source>
</evidence>
<dbReference type="GeneID" id="11501571"/>
<dbReference type="RefSeq" id="XP_003683460.1">
    <property type="nucleotide sequence ID" value="XM_003683412.1"/>
</dbReference>
<feature type="region of interest" description="Disordered" evidence="1">
    <location>
        <begin position="588"/>
        <end position="627"/>
    </location>
</feature>
<dbReference type="InterPro" id="IPR026241">
    <property type="entry name" value="GIP4"/>
</dbReference>
<organism evidence="2 3">
    <name type="scientific">Torulaspora delbrueckii</name>
    <name type="common">Yeast</name>
    <name type="synonym">Candida colliculosa</name>
    <dbReference type="NCBI Taxonomy" id="4950"/>
    <lineage>
        <taxon>Eukaryota</taxon>
        <taxon>Fungi</taxon>
        <taxon>Dikarya</taxon>
        <taxon>Ascomycota</taxon>
        <taxon>Saccharomycotina</taxon>
        <taxon>Saccharomycetes</taxon>
        <taxon>Saccharomycetales</taxon>
        <taxon>Saccharomycetaceae</taxon>
        <taxon>Torulaspora</taxon>
    </lineage>
</organism>
<feature type="region of interest" description="Disordered" evidence="1">
    <location>
        <begin position="458"/>
        <end position="558"/>
    </location>
</feature>